<evidence type="ECO:0000256" key="2">
    <source>
        <dbReference type="ARBA" id="ARBA00022448"/>
    </source>
</evidence>
<keyword evidence="2 6" id="KW-0813">Transport</keyword>
<dbReference type="PANTHER" id="PTHR11101">
    <property type="entry name" value="PHOSPHATE TRANSPORTER"/>
    <property type="match status" value="1"/>
</dbReference>
<feature type="transmembrane region" description="Helical" evidence="6">
    <location>
        <begin position="34"/>
        <end position="55"/>
    </location>
</feature>
<evidence type="ECO:0000256" key="5">
    <source>
        <dbReference type="ARBA" id="ARBA00023136"/>
    </source>
</evidence>
<evidence type="ECO:0000256" key="6">
    <source>
        <dbReference type="RuleBase" id="RU363058"/>
    </source>
</evidence>
<feature type="transmembrane region" description="Helical" evidence="6">
    <location>
        <begin position="303"/>
        <end position="321"/>
    </location>
</feature>
<accession>A0ABS7H9H8</accession>
<evidence type="ECO:0000313" key="7">
    <source>
        <dbReference type="EMBL" id="MBW9063852.1"/>
    </source>
</evidence>
<evidence type="ECO:0000313" key="8">
    <source>
        <dbReference type="Proteomes" id="UP000757604"/>
    </source>
</evidence>
<comment type="similarity">
    <text evidence="6">Belongs to the inorganic phosphate transporter (PiT) (TC 2.A.20) family.</text>
</comment>
<feature type="transmembrane region" description="Helical" evidence="6">
    <location>
        <begin position="198"/>
        <end position="222"/>
    </location>
</feature>
<keyword evidence="3 6" id="KW-0812">Transmembrane</keyword>
<dbReference type="EMBL" id="JAEUAO010000002">
    <property type="protein sequence ID" value="MBW9063852.1"/>
    <property type="molecule type" value="Genomic_DNA"/>
</dbReference>
<feature type="transmembrane region" description="Helical" evidence="6">
    <location>
        <begin position="171"/>
        <end position="192"/>
    </location>
</feature>
<sequence>MAKPRPRLEKPTLDEYLDKVTLAEQATQHVLKPWAGVGLGLLFLIVSMIFAAAYVSEQPGYLIIIAAAAIAGYMAMNIGANDVTNNVGAAVGSRAMTMTAALVIAAIFEVTGAVFAGGRVVSTIEAGIVDAAQMPAGPPFVWVMMAALMSAAVWINIATWSGAPISTTHSIVGSILGAGVAAAGFSAVHWASLAGITASWMVSPILGGGIAALLLAFIKTFIIYREDKIDAAIFWTPVLIATMTGAFAAYLAVIGLEKVVDVSLVNGILIGLAVFILTIAAARPWIVRQAQGLDNRNQSLRKLFRMPLILSAALLSFAHGANDVSNAVGPLSAIVATVNGASLYKTAEVPLWVMLIGAFGISCGLLLFGPKLIRVVGEEITKLNPMRAYCVALATAITVILATSLGLPVSTTHTAVGAVFGIGFFREWFTRNSKRRLEYVRQKTGHMDFERRVAHSPEELHRRRLVRRSHFMTIVAAWIITVPFSALLSAVVYSILAALFI</sequence>
<dbReference type="RefSeq" id="WP_220371831.1">
    <property type="nucleotide sequence ID" value="NZ_JAEUAO010000002.1"/>
</dbReference>
<feature type="transmembrane region" description="Helical" evidence="6">
    <location>
        <begin position="262"/>
        <end position="282"/>
    </location>
</feature>
<dbReference type="Proteomes" id="UP000757604">
    <property type="component" value="Unassembled WGS sequence"/>
</dbReference>
<feature type="transmembrane region" description="Helical" evidence="6">
    <location>
        <begin position="100"/>
        <end position="120"/>
    </location>
</feature>
<feature type="transmembrane region" description="Helical" evidence="6">
    <location>
        <begin position="61"/>
        <end position="80"/>
    </location>
</feature>
<organism evidence="7 8">
    <name type="scientific">Rhizobium herbae</name>
    <dbReference type="NCBI Taxonomy" id="508661"/>
    <lineage>
        <taxon>Bacteria</taxon>
        <taxon>Pseudomonadati</taxon>
        <taxon>Pseudomonadota</taxon>
        <taxon>Alphaproteobacteria</taxon>
        <taxon>Hyphomicrobiales</taxon>
        <taxon>Rhizobiaceae</taxon>
        <taxon>Rhizobium/Agrobacterium group</taxon>
        <taxon>Rhizobium</taxon>
    </lineage>
</organism>
<evidence type="ECO:0000256" key="4">
    <source>
        <dbReference type="ARBA" id="ARBA00022989"/>
    </source>
</evidence>
<feature type="transmembrane region" description="Helical" evidence="6">
    <location>
        <begin position="413"/>
        <end position="429"/>
    </location>
</feature>
<feature type="transmembrane region" description="Helical" evidence="6">
    <location>
        <begin position="471"/>
        <end position="500"/>
    </location>
</feature>
<dbReference type="InterPro" id="IPR001204">
    <property type="entry name" value="Phos_transporter"/>
</dbReference>
<feature type="transmembrane region" description="Helical" evidence="6">
    <location>
        <begin position="140"/>
        <end position="159"/>
    </location>
</feature>
<evidence type="ECO:0000256" key="1">
    <source>
        <dbReference type="ARBA" id="ARBA00004141"/>
    </source>
</evidence>
<comment type="caution">
    <text evidence="7">The sequence shown here is derived from an EMBL/GenBank/DDBJ whole genome shotgun (WGS) entry which is preliminary data.</text>
</comment>
<dbReference type="Pfam" id="PF01384">
    <property type="entry name" value="PHO4"/>
    <property type="match status" value="1"/>
</dbReference>
<comment type="subcellular location">
    <subcellularLocation>
        <location evidence="1 6">Membrane</location>
        <topology evidence="1 6">Multi-pass membrane protein</topology>
    </subcellularLocation>
</comment>
<dbReference type="PANTHER" id="PTHR11101:SF80">
    <property type="entry name" value="PHOSPHATE TRANSPORTER"/>
    <property type="match status" value="1"/>
</dbReference>
<feature type="transmembrane region" description="Helical" evidence="6">
    <location>
        <begin position="349"/>
        <end position="368"/>
    </location>
</feature>
<proteinExistence type="inferred from homology"/>
<keyword evidence="4 6" id="KW-1133">Transmembrane helix</keyword>
<keyword evidence="8" id="KW-1185">Reference proteome</keyword>
<keyword evidence="5 6" id="KW-0472">Membrane</keyword>
<feature type="transmembrane region" description="Helical" evidence="6">
    <location>
        <begin position="388"/>
        <end position="407"/>
    </location>
</feature>
<gene>
    <name evidence="7" type="ORF">JNB71_11025</name>
</gene>
<reference evidence="7 8" key="1">
    <citation type="journal article" date="2021" name="MBio">
        <title>Poor Competitiveness of Bradyrhizobium in Pigeon Pea Root Colonization in Indian Soils.</title>
        <authorList>
            <person name="Chalasani D."/>
            <person name="Basu A."/>
            <person name="Pullabhotla S.V.S.R.N."/>
            <person name="Jorrin B."/>
            <person name="Neal A.L."/>
            <person name="Poole P.S."/>
            <person name="Podile A.R."/>
            <person name="Tkacz A."/>
        </authorList>
    </citation>
    <scope>NUCLEOTIDE SEQUENCE [LARGE SCALE GENOMIC DNA]</scope>
    <source>
        <strain evidence="7 8">HU44</strain>
    </source>
</reference>
<keyword evidence="6" id="KW-0592">Phosphate transport</keyword>
<evidence type="ECO:0000256" key="3">
    <source>
        <dbReference type="ARBA" id="ARBA00022692"/>
    </source>
</evidence>
<name>A0ABS7H9H8_9HYPH</name>
<protein>
    <recommendedName>
        <fullName evidence="6">Phosphate transporter</fullName>
    </recommendedName>
</protein>
<feature type="transmembrane region" description="Helical" evidence="6">
    <location>
        <begin position="234"/>
        <end position="256"/>
    </location>
</feature>